<name>A0A426YCX4_ENSVE</name>
<accession>A0A426YCX4</accession>
<organism evidence="2 3">
    <name type="scientific">Ensete ventricosum</name>
    <name type="common">Abyssinian banana</name>
    <name type="synonym">Musa ensete</name>
    <dbReference type="NCBI Taxonomy" id="4639"/>
    <lineage>
        <taxon>Eukaryota</taxon>
        <taxon>Viridiplantae</taxon>
        <taxon>Streptophyta</taxon>
        <taxon>Embryophyta</taxon>
        <taxon>Tracheophyta</taxon>
        <taxon>Spermatophyta</taxon>
        <taxon>Magnoliopsida</taxon>
        <taxon>Liliopsida</taxon>
        <taxon>Zingiberales</taxon>
        <taxon>Musaceae</taxon>
        <taxon>Ensete</taxon>
    </lineage>
</organism>
<dbReference type="Proteomes" id="UP000287651">
    <property type="component" value="Unassembled WGS sequence"/>
</dbReference>
<evidence type="ECO:0000313" key="2">
    <source>
        <dbReference type="EMBL" id="RRT49540.1"/>
    </source>
</evidence>
<evidence type="ECO:0000313" key="3">
    <source>
        <dbReference type="Proteomes" id="UP000287651"/>
    </source>
</evidence>
<feature type="compositionally biased region" description="Basic residues" evidence="1">
    <location>
        <begin position="31"/>
        <end position="41"/>
    </location>
</feature>
<gene>
    <name evidence="2" type="ORF">B296_00049497</name>
</gene>
<comment type="caution">
    <text evidence="2">The sequence shown here is derived from an EMBL/GenBank/DDBJ whole genome shotgun (WGS) entry which is preliminary data.</text>
</comment>
<sequence>MNKIANGTASGHGCNLLPLLHKVRHGTERRGRAREKGRKGIGARTTTPQISHLSGNRRPETHRWRSHDHRQPRGEGVGIASGRERRARLGVLNGWVGSSGFCSIEMRVVT</sequence>
<evidence type="ECO:0000256" key="1">
    <source>
        <dbReference type="SAM" id="MobiDB-lite"/>
    </source>
</evidence>
<reference evidence="2 3" key="1">
    <citation type="journal article" date="2014" name="Agronomy (Basel)">
        <title>A Draft Genome Sequence for Ensete ventricosum, the Drought-Tolerant Tree Against Hunger.</title>
        <authorList>
            <person name="Harrison J."/>
            <person name="Moore K.A."/>
            <person name="Paszkiewicz K."/>
            <person name="Jones T."/>
            <person name="Grant M."/>
            <person name="Ambacheew D."/>
            <person name="Muzemil S."/>
            <person name="Studholme D.J."/>
        </authorList>
    </citation>
    <scope>NUCLEOTIDE SEQUENCE [LARGE SCALE GENOMIC DNA]</scope>
</reference>
<feature type="region of interest" description="Disordered" evidence="1">
    <location>
        <begin position="23"/>
        <end position="81"/>
    </location>
</feature>
<proteinExistence type="predicted"/>
<dbReference type="AlphaFoldDB" id="A0A426YCX4"/>
<feature type="compositionally biased region" description="Polar residues" evidence="1">
    <location>
        <begin position="45"/>
        <end position="54"/>
    </location>
</feature>
<dbReference type="EMBL" id="AMZH03013283">
    <property type="protein sequence ID" value="RRT49540.1"/>
    <property type="molecule type" value="Genomic_DNA"/>
</dbReference>
<protein>
    <submittedName>
        <fullName evidence="2">Uncharacterized protein</fullName>
    </submittedName>
</protein>
<feature type="compositionally biased region" description="Basic and acidic residues" evidence="1">
    <location>
        <begin position="57"/>
        <end position="73"/>
    </location>
</feature>